<proteinExistence type="predicted"/>
<dbReference type="AlphaFoldDB" id="A0AAD9P1T9"/>
<sequence length="137" mass="15733">MGYYHPPGNKQRYEYTSSFWNVLAWRILFIICFEHCAFLVSWLVCSLIPDTVQERKQRELYLVNKALYEDDCGLNYMKGSRRSTRKLEIPFTSCTHLQRVSRTHASGAGQDSEPSSGTEAVLPDSTHSSDDNKSTLF</sequence>
<comment type="caution">
    <text evidence="3">The sequence shown here is derived from an EMBL/GenBank/DDBJ whole genome shotgun (WGS) entry which is preliminary data.</text>
</comment>
<organism evidence="3 4">
    <name type="scientific">Ridgeia piscesae</name>
    <name type="common">Tubeworm</name>
    <dbReference type="NCBI Taxonomy" id="27915"/>
    <lineage>
        <taxon>Eukaryota</taxon>
        <taxon>Metazoa</taxon>
        <taxon>Spiralia</taxon>
        <taxon>Lophotrochozoa</taxon>
        <taxon>Annelida</taxon>
        <taxon>Polychaeta</taxon>
        <taxon>Sedentaria</taxon>
        <taxon>Canalipalpata</taxon>
        <taxon>Sabellida</taxon>
        <taxon>Siboglinidae</taxon>
        <taxon>Ridgeia</taxon>
    </lineage>
</organism>
<evidence type="ECO:0000256" key="1">
    <source>
        <dbReference type="SAM" id="MobiDB-lite"/>
    </source>
</evidence>
<keyword evidence="2" id="KW-0472">Membrane</keyword>
<reference evidence="3" key="1">
    <citation type="journal article" date="2023" name="Mol. Biol. Evol.">
        <title>Third-Generation Sequencing Reveals the Adaptive Role of the Epigenome in Three Deep-Sea Polychaetes.</title>
        <authorList>
            <person name="Perez M."/>
            <person name="Aroh O."/>
            <person name="Sun Y."/>
            <person name="Lan Y."/>
            <person name="Juniper S.K."/>
            <person name="Young C.R."/>
            <person name="Angers B."/>
            <person name="Qian P.Y."/>
        </authorList>
    </citation>
    <scope>NUCLEOTIDE SEQUENCE</scope>
    <source>
        <strain evidence="3">R07B-5</strain>
    </source>
</reference>
<evidence type="ECO:0000313" key="3">
    <source>
        <dbReference type="EMBL" id="KAK2186659.1"/>
    </source>
</evidence>
<dbReference type="EMBL" id="JAODUO010000193">
    <property type="protein sequence ID" value="KAK2186659.1"/>
    <property type="molecule type" value="Genomic_DNA"/>
</dbReference>
<feature type="compositionally biased region" description="Basic and acidic residues" evidence="1">
    <location>
        <begin position="127"/>
        <end position="137"/>
    </location>
</feature>
<evidence type="ECO:0008006" key="5">
    <source>
        <dbReference type="Google" id="ProtNLM"/>
    </source>
</evidence>
<feature type="region of interest" description="Disordered" evidence="1">
    <location>
        <begin position="102"/>
        <end position="137"/>
    </location>
</feature>
<name>A0AAD9P1T9_RIDPI</name>
<dbReference type="Proteomes" id="UP001209878">
    <property type="component" value="Unassembled WGS sequence"/>
</dbReference>
<keyword evidence="4" id="KW-1185">Reference proteome</keyword>
<evidence type="ECO:0000256" key="2">
    <source>
        <dbReference type="SAM" id="Phobius"/>
    </source>
</evidence>
<gene>
    <name evidence="3" type="ORF">NP493_192g01028</name>
</gene>
<feature type="transmembrane region" description="Helical" evidence="2">
    <location>
        <begin position="23"/>
        <end position="48"/>
    </location>
</feature>
<evidence type="ECO:0000313" key="4">
    <source>
        <dbReference type="Proteomes" id="UP001209878"/>
    </source>
</evidence>
<accession>A0AAD9P1T9</accession>
<keyword evidence="2" id="KW-1133">Transmembrane helix</keyword>
<keyword evidence="2" id="KW-0812">Transmembrane</keyword>
<protein>
    <recommendedName>
        <fullName evidence="5">Anoctamin</fullName>
    </recommendedName>
</protein>